<keyword evidence="1" id="KW-0812">Transmembrane</keyword>
<protein>
    <submittedName>
        <fullName evidence="2">Uncharacterized protein</fullName>
    </submittedName>
</protein>
<keyword evidence="1" id="KW-1133">Transmembrane helix</keyword>
<keyword evidence="1" id="KW-0472">Membrane</keyword>
<sequence length="72" mass="7343">MALALLFAAGAPGSFWASPSNVSGVVWVLIGLAAIAFSLVLAKALKRFNGLVWALLLAGIGIGVYGAWRLGS</sequence>
<feature type="transmembrane region" description="Helical" evidence="1">
    <location>
        <begin position="27"/>
        <end position="44"/>
    </location>
</feature>
<reference evidence="2 3" key="1">
    <citation type="submission" date="2024-09" db="EMBL/GenBank/DDBJ databases">
        <authorList>
            <consortium name="All-Russian atlas of soil microorganisms"/>
            <consortium name="as a basis for the search for new antimicrobial producers and enzymes with unique properties"/>
            <person name="Sokolova E.A."/>
            <person name="Voronina E.N."/>
        </authorList>
    </citation>
    <scope>NUCLEOTIDE SEQUENCE [LARGE SCALE GENOMIC DNA]</scope>
    <source>
        <strain evidence="2 3">AF-22b-331.1</strain>
    </source>
</reference>
<evidence type="ECO:0000313" key="3">
    <source>
        <dbReference type="Proteomes" id="UP001605261"/>
    </source>
</evidence>
<name>A0ABW7D363_9GAMM</name>
<dbReference type="Proteomes" id="UP001605261">
    <property type="component" value="Unassembled WGS sequence"/>
</dbReference>
<dbReference type="RefSeq" id="WP_394164663.1">
    <property type="nucleotide sequence ID" value="NZ_JBHGCJ010000020.1"/>
</dbReference>
<organism evidence="2 3">
    <name type="scientific">Stenotrophomonas nematodicola</name>
    <dbReference type="NCBI Taxonomy" id="2656746"/>
    <lineage>
        <taxon>Bacteria</taxon>
        <taxon>Pseudomonadati</taxon>
        <taxon>Pseudomonadota</taxon>
        <taxon>Gammaproteobacteria</taxon>
        <taxon>Lysobacterales</taxon>
        <taxon>Lysobacteraceae</taxon>
        <taxon>Stenotrophomonas</taxon>
    </lineage>
</organism>
<comment type="caution">
    <text evidence="2">The sequence shown here is derived from an EMBL/GenBank/DDBJ whole genome shotgun (WGS) entry which is preliminary data.</text>
</comment>
<dbReference type="EMBL" id="JBHGCJ010000020">
    <property type="protein sequence ID" value="MFG6111369.1"/>
    <property type="molecule type" value="Genomic_DNA"/>
</dbReference>
<keyword evidence="3" id="KW-1185">Reference proteome</keyword>
<feature type="transmembrane region" description="Helical" evidence="1">
    <location>
        <begin position="51"/>
        <end position="68"/>
    </location>
</feature>
<evidence type="ECO:0000256" key="1">
    <source>
        <dbReference type="SAM" id="Phobius"/>
    </source>
</evidence>
<accession>A0ABW7D363</accession>
<proteinExistence type="predicted"/>
<evidence type="ECO:0000313" key="2">
    <source>
        <dbReference type="EMBL" id="MFG6111369.1"/>
    </source>
</evidence>
<gene>
    <name evidence="2" type="ORF">ACEU0G_001699</name>
</gene>